<organism evidence="4">
    <name type="scientific">Volvox carteri f. nagariensis</name>
    <dbReference type="NCBI Taxonomy" id="3068"/>
    <lineage>
        <taxon>Eukaryota</taxon>
        <taxon>Viridiplantae</taxon>
        <taxon>Chlorophyta</taxon>
        <taxon>core chlorophytes</taxon>
        <taxon>Chlorophyceae</taxon>
        <taxon>CS clade</taxon>
        <taxon>Chlamydomonadales</taxon>
        <taxon>Volvocaceae</taxon>
        <taxon>Volvox</taxon>
    </lineage>
</organism>
<evidence type="ECO:0000313" key="4">
    <source>
        <dbReference type="Proteomes" id="UP000001058"/>
    </source>
</evidence>
<accession>D8U575</accession>
<protein>
    <recommendedName>
        <fullName evidence="2">SAC3/GANP/THP3 conserved domain-containing protein</fullName>
    </recommendedName>
</protein>
<dbReference type="GO" id="GO:0005634">
    <property type="term" value="C:nucleus"/>
    <property type="evidence" value="ECO:0007669"/>
    <property type="project" value="TreeGrafter"/>
</dbReference>
<dbReference type="STRING" id="3068.D8U575"/>
<sequence>MPKTSIEGIPKRKEKTYNKLVILNESSDPARVNTEGRDGGRGASPASAGSRGQRGVTKPVTTEDGGATDPAALAVKNEAAKRARADELMARLSKKLRVTTGDKKRLKLQAKMLRVLPKCSLPQIEPKLSASPPARGLATGTAAPGRSMDSSRPAAGCKFELSRTPKAALLAVTRGSSTEEVARLRLRQQRFGDATAAAAQEASGKGDVVLAESGGYGTSEALEKEYLRLTSLPRVADVRPPAVLAVALKLVKAKWLQRPDYGAASEQLKAIRQDLTVQHVRDPLTVDVYETHGRLALEADDLAEFRRCHGVLRQLYGEGLPGNPAEFEAYGLLYTQATAAARNTLSMELSRVPTHLLKHSFMRHALEVCSAARCGNYARFIALYDGAPRMSPYIMDRLLGQMRALALQSTVAAFKPLPVPLSHLAAQLGLETEEEAADLAEQYGAVADRQTGCLDTKASAAQQLLASRGSAAQ</sequence>
<evidence type="ECO:0000259" key="2">
    <source>
        <dbReference type="Pfam" id="PF03399"/>
    </source>
</evidence>
<gene>
    <name evidence="3" type="ORF">VOLCADRAFT_106118</name>
</gene>
<dbReference type="PANTHER" id="PTHR12436:SF4">
    <property type="entry name" value="LEUKOCYTE RECEPTOR CLUSTER MEMBER 8"/>
    <property type="match status" value="1"/>
</dbReference>
<dbReference type="InterPro" id="IPR005062">
    <property type="entry name" value="SAC3/GANP/THP3_conserved"/>
</dbReference>
<dbReference type="OrthoDB" id="199574at2759"/>
<feature type="domain" description="SAC3/GANP/THP3 conserved" evidence="2">
    <location>
        <begin position="224"/>
        <end position="445"/>
    </location>
</feature>
<dbReference type="GeneID" id="9616568"/>
<proteinExistence type="predicted"/>
<evidence type="ECO:0000256" key="1">
    <source>
        <dbReference type="SAM" id="MobiDB-lite"/>
    </source>
</evidence>
<dbReference type="KEGG" id="vcn:VOLCADRAFT_106118"/>
<evidence type="ECO:0000313" key="3">
    <source>
        <dbReference type="EMBL" id="EFJ45164.1"/>
    </source>
</evidence>
<feature type="compositionally biased region" description="Low complexity" evidence="1">
    <location>
        <begin position="43"/>
        <end position="55"/>
    </location>
</feature>
<dbReference type="InterPro" id="IPR045107">
    <property type="entry name" value="SAC3/GANP/THP3"/>
</dbReference>
<dbReference type="Proteomes" id="UP000001058">
    <property type="component" value="Unassembled WGS sequence"/>
</dbReference>
<dbReference type="EMBL" id="GL378359">
    <property type="protein sequence ID" value="EFJ45164.1"/>
    <property type="molecule type" value="Genomic_DNA"/>
</dbReference>
<feature type="region of interest" description="Disordered" evidence="1">
    <location>
        <begin position="124"/>
        <end position="154"/>
    </location>
</feature>
<feature type="region of interest" description="Disordered" evidence="1">
    <location>
        <begin position="1"/>
        <end position="71"/>
    </location>
</feature>
<reference evidence="3 4" key="1">
    <citation type="journal article" date="2010" name="Science">
        <title>Genomic analysis of organismal complexity in the multicellular green alga Volvox carteri.</title>
        <authorList>
            <person name="Prochnik S.E."/>
            <person name="Umen J."/>
            <person name="Nedelcu A.M."/>
            <person name="Hallmann A."/>
            <person name="Miller S.M."/>
            <person name="Nishii I."/>
            <person name="Ferris P."/>
            <person name="Kuo A."/>
            <person name="Mitros T."/>
            <person name="Fritz-Laylin L.K."/>
            <person name="Hellsten U."/>
            <person name="Chapman J."/>
            <person name="Simakov O."/>
            <person name="Rensing S.A."/>
            <person name="Terry A."/>
            <person name="Pangilinan J."/>
            <person name="Kapitonov V."/>
            <person name="Jurka J."/>
            <person name="Salamov A."/>
            <person name="Shapiro H."/>
            <person name="Schmutz J."/>
            <person name="Grimwood J."/>
            <person name="Lindquist E."/>
            <person name="Lucas S."/>
            <person name="Grigoriev I.V."/>
            <person name="Schmitt R."/>
            <person name="Kirk D."/>
            <person name="Rokhsar D.S."/>
        </authorList>
    </citation>
    <scope>NUCLEOTIDE SEQUENCE [LARGE SCALE GENOMIC DNA]</scope>
    <source>
        <strain evidence="4">f. Nagariensis / Eve</strain>
    </source>
</reference>
<dbReference type="Gene3D" id="1.25.40.990">
    <property type="match status" value="1"/>
</dbReference>
<dbReference type="eggNOG" id="KOG1861">
    <property type="taxonomic scope" value="Eukaryota"/>
</dbReference>
<dbReference type="AlphaFoldDB" id="D8U575"/>
<keyword evidence="4" id="KW-1185">Reference proteome</keyword>
<dbReference type="PANTHER" id="PTHR12436">
    <property type="entry name" value="80 KDA MCM3-ASSOCIATED PROTEIN"/>
    <property type="match status" value="1"/>
</dbReference>
<dbReference type="InParanoid" id="D8U575"/>
<name>D8U575_VOLCA</name>
<dbReference type="RefSeq" id="XP_002953840.1">
    <property type="nucleotide sequence ID" value="XM_002953794.1"/>
</dbReference>
<dbReference type="Pfam" id="PF03399">
    <property type="entry name" value="SAC3_GANP"/>
    <property type="match status" value="1"/>
</dbReference>